<dbReference type="SUPFAM" id="SSF81301">
    <property type="entry name" value="Nucleotidyltransferase"/>
    <property type="match status" value="1"/>
</dbReference>
<name>A0ABW9KNV7_9BACT</name>
<dbReference type="InterPro" id="IPR043519">
    <property type="entry name" value="NT_sf"/>
</dbReference>
<dbReference type="InterPro" id="IPR045792">
    <property type="entry name" value="DUF6036"/>
</dbReference>
<evidence type="ECO:0000313" key="3">
    <source>
        <dbReference type="Proteomes" id="UP001634747"/>
    </source>
</evidence>
<dbReference type="EMBL" id="JBJYXY010000001">
    <property type="protein sequence ID" value="MFN2977472.1"/>
    <property type="molecule type" value="Genomic_DNA"/>
</dbReference>
<reference evidence="2 3" key="1">
    <citation type="submission" date="2024-12" db="EMBL/GenBank/DDBJ databases">
        <authorList>
            <person name="Lee Y."/>
        </authorList>
    </citation>
    <scope>NUCLEOTIDE SEQUENCE [LARGE SCALE GENOMIC DNA]</scope>
    <source>
        <strain evidence="2 3">03SUJ4</strain>
    </source>
</reference>
<protein>
    <submittedName>
        <fullName evidence="2">DUF6036 family nucleotidyltransferase</fullName>
    </submittedName>
</protein>
<evidence type="ECO:0000259" key="1">
    <source>
        <dbReference type="Pfam" id="PF19502"/>
    </source>
</evidence>
<dbReference type="Gene3D" id="3.30.460.40">
    <property type="match status" value="1"/>
</dbReference>
<comment type="caution">
    <text evidence="2">The sequence shown here is derived from an EMBL/GenBank/DDBJ whole genome shotgun (WGS) entry which is preliminary data.</text>
</comment>
<evidence type="ECO:0000313" key="2">
    <source>
        <dbReference type="EMBL" id="MFN2977472.1"/>
    </source>
</evidence>
<gene>
    <name evidence="2" type="ORF">ACK2TP_17000</name>
</gene>
<sequence>MTPQQLTLFAALNSGSVEYLVVGGVAVNAYGYIRSTQDLDIFIRPTLENAQRAFAALQQLGLDLPGDASDLLVDYENLRFGSRPEQIDLLNSIGEMSFEHAWRNRVVVGVEDVDIAFISKADLIENKLQVGHLRDLADVEELQSRGDLDEIPDSL</sequence>
<keyword evidence="3" id="KW-1185">Reference proteome</keyword>
<organism evidence="2 3">
    <name type="scientific">Terriglobus aquaticus</name>
    <dbReference type="NCBI Taxonomy" id="940139"/>
    <lineage>
        <taxon>Bacteria</taxon>
        <taxon>Pseudomonadati</taxon>
        <taxon>Acidobacteriota</taxon>
        <taxon>Terriglobia</taxon>
        <taxon>Terriglobales</taxon>
        <taxon>Acidobacteriaceae</taxon>
        <taxon>Terriglobus</taxon>
    </lineage>
</organism>
<feature type="domain" description="DUF6036" evidence="1">
    <location>
        <begin position="15"/>
        <end position="143"/>
    </location>
</feature>
<dbReference type="Proteomes" id="UP001634747">
    <property type="component" value="Unassembled WGS sequence"/>
</dbReference>
<dbReference type="RefSeq" id="WP_263414366.1">
    <property type="nucleotide sequence ID" value="NZ_JAGSYB010000001.1"/>
</dbReference>
<proteinExistence type="predicted"/>
<dbReference type="Pfam" id="PF19502">
    <property type="entry name" value="DUF6036"/>
    <property type="match status" value="1"/>
</dbReference>
<accession>A0ABW9KNV7</accession>